<evidence type="ECO:0000313" key="2">
    <source>
        <dbReference type="EMBL" id="MFK3865724.1"/>
    </source>
</evidence>
<evidence type="ECO:0000259" key="1">
    <source>
        <dbReference type="Pfam" id="PF01272"/>
    </source>
</evidence>
<dbReference type="GO" id="GO:0003746">
    <property type="term" value="F:translation elongation factor activity"/>
    <property type="evidence" value="ECO:0007669"/>
    <property type="project" value="UniProtKB-KW"/>
</dbReference>
<accession>A0ABW8L108</accession>
<keyword evidence="3" id="KW-1185">Reference proteome</keyword>
<reference evidence="2 3" key="1">
    <citation type="submission" date="2024-11" db="EMBL/GenBank/DDBJ databases">
        <title>The Natural Products Discovery Center: Release of the First 8490 Sequenced Strains for Exploring Actinobacteria Biosynthetic Diversity.</title>
        <authorList>
            <person name="Kalkreuter E."/>
            <person name="Kautsar S.A."/>
            <person name="Yang D."/>
            <person name="Bader C.D."/>
            <person name="Teijaro C.N."/>
            <person name="Fluegel L."/>
            <person name="Davis C.M."/>
            <person name="Simpson J.R."/>
            <person name="Lauterbach L."/>
            <person name="Steele A.D."/>
            <person name="Gui C."/>
            <person name="Meng S."/>
            <person name="Li G."/>
            <person name="Viehrig K."/>
            <person name="Ye F."/>
            <person name="Su P."/>
            <person name="Kiefer A.F."/>
            <person name="Nichols A."/>
            <person name="Cepeda A.J."/>
            <person name="Yan W."/>
            <person name="Fan B."/>
            <person name="Jiang Y."/>
            <person name="Adhikari A."/>
            <person name="Zheng C.-J."/>
            <person name="Schuster L."/>
            <person name="Cowan T.M."/>
            <person name="Smanski M.J."/>
            <person name="Chevrette M.G."/>
            <person name="De Carvalho L.P.S."/>
            <person name="Shen B."/>
        </authorList>
    </citation>
    <scope>NUCLEOTIDE SEQUENCE [LARGE SCALE GENOMIC DNA]</scope>
    <source>
        <strain evidence="2 3">NPDC078403</strain>
    </source>
</reference>
<dbReference type="SUPFAM" id="SSF54534">
    <property type="entry name" value="FKBP-like"/>
    <property type="match status" value="1"/>
</dbReference>
<keyword evidence="2" id="KW-0648">Protein biosynthesis</keyword>
<dbReference type="Pfam" id="PF01272">
    <property type="entry name" value="GreA_GreB"/>
    <property type="match status" value="1"/>
</dbReference>
<dbReference type="Proteomes" id="UP001620262">
    <property type="component" value="Unassembled WGS sequence"/>
</dbReference>
<dbReference type="RefSeq" id="WP_404676092.1">
    <property type="nucleotide sequence ID" value="NZ_JBJDOT010000029.1"/>
</dbReference>
<organism evidence="2 3">
    <name type="scientific">Pseudoalteromonas rhizosphaerae</name>
    <dbReference type="NCBI Taxonomy" id="2518973"/>
    <lineage>
        <taxon>Bacteria</taxon>
        <taxon>Pseudomonadati</taxon>
        <taxon>Pseudomonadota</taxon>
        <taxon>Gammaproteobacteria</taxon>
        <taxon>Alteromonadales</taxon>
        <taxon>Pseudoalteromonadaceae</taxon>
        <taxon>Pseudoalteromonas</taxon>
    </lineage>
</organism>
<gene>
    <name evidence="2" type="ORF">ACI2JU_17875</name>
</gene>
<dbReference type="InterPro" id="IPR001437">
    <property type="entry name" value="Tscrpt_elong_fac_GreA/B_C"/>
</dbReference>
<dbReference type="InterPro" id="IPR036953">
    <property type="entry name" value="GreA/GreB_C_sf"/>
</dbReference>
<comment type="caution">
    <text evidence="2">The sequence shown here is derived from an EMBL/GenBank/DDBJ whole genome shotgun (WGS) entry which is preliminary data.</text>
</comment>
<name>A0ABW8L108_9GAMM</name>
<feature type="domain" description="Transcription elongation factor GreA/GreB C-terminal" evidence="1">
    <location>
        <begin position="52"/>
        <end position="123"/>
    </location>
</feature>
<protein>
    <submittedName>
        <fullName evidence="2">GreA/GreB family elongation factor</fullName>
    </submittedName>
</protein>
<keyword evidence="2" id="KW-0251">Elongation factor</keyword>
<sequence>MFSFLFGYKTPAFYKYKNYLSQSSAFLHPLKLAHVLQKIEYSQRPWSKFSPHVQIGCTVVIQHTDTGYKRRISLVPATEKELSNNVVSLHSPIGTDLLGHKIGHIFECKEYGCFHSWQILAINSKENYIE</sequence>
<evidence type="ECO:0000313" key="3">
    <source>
        <dbReference type="Proteomes" id="UP001620262"/>
    </source>
</evidence>
<dbReference type="Gene3D" id="3.10.50.30">
    <property type="entry name" value="Transcription elongation factor, GreA/GreB, C-terminal domain"/>
    <property type="match status" value="1"/>
</dbReference>
<dbReference type="EMBL" id="JBJDOT010000029">
    <property type="protein sequence ID" value="MFK3865724.1"/>
    <property type="molecule type" value="Genomic_DNA"/>
</dbReference>
<proteinExistence type="predicted"/>